<proteinExistence type="predicted"/>
<sequence>MPRIVKASLVLLALLALYSLLGFVVGPRLALHYLNQTLAERLTQPAHLQALSFNPFTLELRAQGLLIGPAEQPTVAAEGLYANLQLDSLWRRTLHLTDVRLDQPRVDLRIAKGGAVNLAGLWRSDPAAATAAPTPTPEQPSQPFPVHIERIALVGGQLHYLDAQGAQPVEVTFTPLDAQLQDFRTRSSETPGQLALTATTPQGGQLTWKGSLDLAPLRSEGDLTLQDVSLAPWWPYVRNQLPLALAKGRLEASTHYRLDLTKTLQLQLSQGRLALDDVAVQAVGAEPKASFKQFAAEGLALDLQKREVSIARLRGNGLDAWGNREKDGSLDWQKLFPRSDAPSSGPAWRVQLKDVQLSDNQLHLVDRVPPDPASLYFSGLDLALKDFDSQGDKPFGLDLKTTLGDRGRITVAGQLALAPLQGNFAVSIDELNLRQAQPYLSPYLRLEIRGGQLAGRLKVALAAGDPLDLRVSGNAQITQVHLLDTLHQQDFMRWQLLDLQGIAFDLGKRLVIDQIDLEKPYGTLVINQDLSNNFSALLVPQPKTDSKDPAPPMQIRIGGVNIKDGSADFADNSLKPGFATNIQSLEGGIGTLDTAASKPADIHLSGKVDRFAPVEIKGRLDPLDPWQQLDVTAYFRQVELTTLSPYTGKFAGYAVRKGRLDLDLQYRIDDGKLQAQNHVVLDQLELGDRVDSKDAVDLPVRLAVALLKDSHGRIDLRLPVAGNLDDPNFSVMPVVWQTLRNLLSRAVQAPFRMLAGLVGGHEANLDAIDFAPGSSSLSAQARSDLDKLAAALRQRPQLTVEVEGHASAASDGRALAASQLEKDFQTQYFNLLQRRGDKVPADPSQLQVPADMRAPLLEGLYRLRLQAQPPQEWDSLDDATRTARLRQAVLEAWSGNDGLLRSLAQQRASAIKTYLVDTAKLDAQRVYLLDVSTQPKSGESPTAAQLQLGAL</sequence>
<dbReference type="Pfam" id="PF05359">
    <property type="entry name" value="DUF748"/>
    <property type="match status" value="1"/>
</dbReference>
<dbReference type="PANTHER" id="PTHR30441">
    <property type="entry name" value="DUF748 DOMAIN-CONTAINING PROTEIN"/>
    <property type="match status" value="1"/>
</dbReference>
<comment type="caution">
    <text evidence="2">The sequence shown here is derived from an EMBL/GenBank/DDBJ whole genome shotgun (WGS) entry which is preliminary data.</text>
</comment>
<accession>A0AAJ2BME3</accession>
<dbReference type="PANTHER" id="PTHR30441:SF8">
    <property type="entry name" value="DUF748 DOMAIN-CONTAINING PROTEIN"/>
    <property type="match status" value="1"/>
</dbReference>
<dbReference type="SUPFAM" id="SSF103088">
    <property type="entry name" value="OmpA-like"/>
    <property type="match status" value="1"/>
</dbReference>
<dbReference type="InterPro" id="IPR036737">
    <property type="entry name" value="OmpA-like_sf"/>
</dbReference>
<dbReference type="GO" id="GO:0005886">
    <property type="term" value="C:plasma membrane"/>
    <property type="evidence" value="ECO:0007669"/>
    <property type="project" value="TreeGrafter"/>
</dbReference>
<feature type="domain" description="AsmA" evidence="1">
    <location>
        <begin position="7"/>
        <end position="167"/>
    </location>
</feature>
<name>A0AAJ2BME3_9PSED</name>
<dbReference type="Proteomes" id="UP001268036">
    <property type="component" value="Unassembled WGS sequence"/>
</dbReference>
<dbReference type="EMBL" id="JAVJAF010000001">
    <property type="protein sequence ID" value="MDR6235157.1"/>
    <property type="molecule type" value="Genomic_DNA"/>
</dbReference>
<evidence type="ECO:0000259" key="1">
    <source>
        <dbReference type="Pfam" id="PF05170"/>
    </source>
</evidence>
<dbReference type="InterPro" id="IPR007844">
    <property type="entry name" value="AsmA"/>
</dbReference>
<reference evidence="2" key="1">
    <citation type="submission" date="2023-08" db="EMBL/GenBank/DDBJ databases">
        <title>Functional and genomic diversity of the sorghum phyllosphere microbiome.</title>
        <authorList>
            <person name="Shade A."/>
        </authorList>
    </citation>
    <scope>NUCLEOTIDE SEQUENCE</scope>
    <source>
        <strain evidence="2">SORGH_AS_0201</strain>
    </source>
</reference>
<evidence type="ECO:0000313" key="2">
    <source>
        <dbReference type="EMBL" id="MDR6235157.1"/>
    </source>
</evidence>
<evidence type="ECO:0000313" key="3">
    <source>
        <dbReference type="Proteomes" id="UP001268036"/>
    </source>
</evidence>
<gene>
    <name evidence="2" type="ORF">QE440_002898</name>
</gene>
<dbReference type="GO" id="GO:0090313">
    <property type="term" value="P:regulation of protein targeting to membrane"/>
    <property type="evidence" value="ECO:0007669"/>
    <property type="project" value="TreeGrafter"/>
</dbReference>
<dbReference type="InterPro" id="IPR008023">
    <property type="entry name" value="DUF748"/>
</dbReference>
<protein>
    <submittedName>
        <fullName evidence="2">Uncharacterized protein involved in outer membrane biogenesis</fullName>
    </submittedName>
</protein>
<dbReference type="AlphaFoldDB" id="A0AAJ2BME3"/>
<dbReference type="Gene3D" id="3.30.1330.60">
    <property type="entry name" value="OmpA-like domain"/>
    <property type="match status" value="1"/>
</dbReference>
<dbReference type="Pfam" id="PF05170">
    <property type="entry name" value="AsmA"/>
    <property type="match status" value="1"/>
</dbReference>
<dbReference type="InterPro" id="IPR052894">
    <property type="entry name" value="AsmA-related"/>
</dbReference>
<organism evidence="2 3">
    <name type="scientific">Pseudomonas oryzihabitans</name>
    <dbReference type="NCBI Taxonomy" id="47885"/>
    <lineage>
        <taxon>Bacteria</taxon>
        <taxon>Pseudomonadati</taxon>
        <taxon>Pseudomonadota</taxon>
        <taxon>Gammaproteobacteria</taxon>
        <taxon>Pseudomonadales</taxon>
        <taxon>Pseudomonadaceae</taxon>
        <taxon>Pseudomonas</taxon>
    </lineage>
</organism>
<dbReference type="RefSeq" id="WP_309759483.1">
    <property type="nucleotide sequence ID" value="NZ_JAVJAF010000001.1"/>
</dbReference>